<accession>A0A4Y7RS96</accession>
<name>A0A4Y7RS96_9FIRM</name>
<evidence type="ECO:0000313" key="3">
    <source>
        <dbReference type="Proteomes" id="UP000297597"/>
    </source>
</evidence>
<keyword evidence="1" id="KW-0472">Membrane</keyword>
<reference evidence="2 3" key="1">
    <citation type="journal article" date="2018" name="Environ. Microbiol.">
        <title>Novel energy conservation strategies and behaviour of Pelotomaculum schinkii driving syntrophic propionate catabolism.</title>
        <authorList>
            <person name="Hidalgo-Ahumada C.A.P."/>
            <person name="Nobu M.K."/>
            <person name="Narihiro T."/>
            <person name="Tamaki H."/>
            <person name="Liu W.T."/>
            <person name="Kamagata Y."/>
            <person name="Stams A.J.M."/>
            <person name="Imachi H."/>
            <person name="Sousa D.Z."/>
        </authorList>
    </citation>
    <scope>NUCLEOTIDE SEQUENCE [LARGE SCALE GENOMIC DNA]</scope>
    <source>
        <strain evidence="2 3">MGP</strain>
    </source>
</reference>
<dbReference type="OrthoDB" id="9907262at2"/>
<protein>
    <submittedName>
        <fullName evidence="2">Uncharacterized protein</fullName>
    </submittedName>
</protein>
<dbReference type="EMBL" id="QFFZ01000013">
    <property type="protein sequence ID" value="TEB11589.1"/>
    <property type="molecule type" value="Genomic_DNA"/>
</dbReference>
<dbReference type="AlphaFoldDB" id="A0A4Y7RS96"/>
<sequence>MPMFYGALFTWTLLGLLVGRGFSRLWKAGLIGVAIMVTVDYFSTSYNLYVYPGAIVYLSNLPLFLIIIIYGGAILYLNWLPARWGRRLLYTVYFAVIVLALEAVMHSYGMVVYPRWQLWYSYFLDVGGLLLLAFLSDFVLLPNKRGKKLFAEN</sequence>
<feature type="transmembrane region" description="Helical" evidence="1">
    <location>
        <begin position="119"/>
        <end position="141"/>
    </location>
</feature>
<gene>
    <name evidence="2" type="ORF">Pmgp_01608</name>
</gene>
<keyword evidence="1" id="KW-0812">Transmembrane</keyword>
<dbReference type="Proteomes" id="UP000297597">
    <property type="component" value="Unassembled WGS sequence"/>
</dbReference>
<evidence type="ECO:0000256" key="1">
    <source>
        <dbReference type="SAM" id="Phobius"/>
    </source>
</evidence>
<keyword evidence="3" id="KW-1185">Reference proteome</keyword>
<evidence type="ECO:0000313" key="2">
    <source>
        <dbReference type="EMBL" id="TEB11589.1"/>
    </source>
</evidence>
<feature type="transmembrane region" description="Helical" evidence="1">
    <location>
        <begin position="88"/>
        <end position="113"/>
    </location>
</feature>
<organism evidence="2 3">
    <name type="scientific">Pelotomaculum propionicicum</name>
    <dbReference type="NCBI Taxonomy" id="258475"/>
    <lineage>
        <taxon>Bacteria</taxon>
        <taxon>Bacillati</taxon>
        <taxon>Bacillota</taxon>
        <taxon>Clostridia</taxon>
        <taxon>Eubacteriales</taxon>
        <taxon>Desulfotomaculaceae</taxon>
        <taxon>Pelotomaculum</taxon>
    </lineage>
</organism>
<feature type="transmembrane region" description="Helical" evidence="1">
    <location>
        <begin position="54"/>
        <end position="76"/>
    </location>
</feature>
<dbReference type="RefSeq" id="WP_134213477.1">
    <property type="nucleotide sequence ID" value="NZ_QFFZ01000013.1"/>
</dbReference>
<proteinExistence type="predicted"/>
<comment type="caution">
    <text evidence="2">The sequence shown here is derived from an EMBL/GenBank/DDBJ whole genome shotgun (WGS) entry which is preliminary data.</text>
</comment>
<keyword evidence="1" id="KW-1133">Transmembrane helix</keyword>